<accession>A0A2P4ZSX2</accession>
<comment type="caution">
    <text evidence="2">The sequence shown here is derived from an EMBL/GenBank/DDBJ whole genome shotgun (WGS) entry which is preliminary data.</text>
</comment>
<evidence type="ECO:0000256" key="1">
    <source>
        <dbReference type="SAM" id="MobiDB-lite"/>
    </source>
</evidence>
<feature type="region of interest" description="Disordered" evidence="1">
    <location>
        <begin position="556"/>
        <end position="586"/>
    </location>
</feature>
<name>A0A2P4ZSX2_9HYPO</name>
<sequence>MSACPNGELYEILYEPDIPWFKCITMDKHKESVTRIIKDLLLELVNAEVVRLELDAPKDVTDANVPQVNVTMKAPEPLLASWMVYQSPGTDTYDEYIEFQYPAFMGSLPHKEIWRGLENSSGTFEDFLSAFRLLIKSDHAPATTADFALCNDCQIACNMRQNLVYIGSSTSEAALKKVVTKLETVLSLLSSKIKVLTHSILPEGPGDVRLAYRWLHRIGLHQATFAVPCGNLTIANEYTLLLNAAAIRMEKKNKFGHWVPDETVYPLQNALKANVGQRFQVFKNFHPRSKPRFADIRPVPYGPPSAAKEVSAPAKLQEPKPKAGVMESAVLEQGAEGCHGSPGPELNDGGEVPIFQRPPALDRQVYTSAVREKSSVELVLRSRFVETLLQNPPPPQSIPDWVEGIEDAAQSESEMNDFIQDEPLISFDESSKESQCGSEAFNAMELSPIDDGLRKLHKGIMQIDQFEQSDDLIMLDNEPEASRVNIVQASVNGLSNTCLLSGEIPQIENVFCPVLDNDSMMMDEGNPLEAREMNVFSDSLVRFGLMEEKPREVYRTMNQKTGRANSKVTKGPVPHQPEDDTQHQKNLMREGIELARNRRLEEEARKEAARRECIQKKLDALGPPTLGDRPTTRAPAKRGPNPVSEDEFPPLGGGPSSSKKQVRRLVLYSDAAKLSSSRTQQERRKVANVQATNEQLRPLSTEIFLSTCDRSKNKSKEPRDKIPDNHLDYAAPQKSDVLRHSEDRLKAMSQTLEHSPGHISLEVIFGRIYIKKLAPSMVKNSASEYSYQSVTEAVNFLNGSKFPPDCVGFSPILSTMGGDADLLANITPPGDLPWRLTEREIWYDFQCKLPDTRDESFVLELNAKTFQYRCRGPRKELFSMYMHCPGRAWDMKAYGARSSALGGEARFVKFAASLFEQMAIYVDANNGNVTIEFFENSDVHTAVKNITMRQVAKFRHQGKADSSLLSIAMKHILKEGISPVMCDRNRMKIAERRKFITPDGSASSDLPHQYMEASITSSRLSSLFEENVQLESGNKTAWDMGLLEGQGVFGDILRPAFGMVTHMDSIGASNNTRRYVSNHDPFHEPAVVSAGKKKKIEFW</sequence>
<dbReference type="RefSeq" id="XP_018662966.1">
    <property type="nucleotide sequence ID" value="XM_018803915.1"/>
</dbReference>
<feature type="compositionally biased region" description="Basic and acidic residues" evidence="1">
    <location>
        <begin position="709"/>
        <end position="727"/>
    </location>
</feature>
<dbReference type="AlphaFoldDB" id="A0A2P4ZSX2"/>
<evidence type="ECO:0000313" key="3">
    <source>
        <dbReference type="Proteomes" id="UP000054821"/>
    </source>
</evidence>
<dbReference type="Proteomes" id="UP000054821">
    <property type="component" value="Unassembled WGS sequence"/>
</dbReference>
<feature type="compositionally biased region" description="Basic and acidic residues" evidence="1">
    <location>
        <begin position="576"/>
        <end position="586"/>
    </location>
</feature>
<organism evidence="2 3">
    <name type="scientific">Trichoderma gamsii</name>
    <dbReference type="NCBI Taxonomy" id="398673"/>
    <lineage>
        <taxon>Eukaryota</taxon>
        <taxon>Fungi</taxon>
        <taxon>Dikarya</taxon>
        <taxon>Ascomycota</taxon>
        <taxon>Pezizomycotina</taxon>
        <taxon>Sordariomycetes</taxon>
        <taxon>Hypocreomycetidae</taxon>
        <taxon>Hypocreales</taxon>
        <taxon>Hypocreaceae</taxon>
        <taxon>Trichoderma</taxon>
    </lineage>
</organism>
<feature type="region of interest" description="Disordered" evidence="1">
    <location>
        <begin position="615"/>
        <end position="693"/>
    </location>
</feature>
<feature type="compositionally biased region" description="Polar residues" evidence="1">
    <location>
        <begin position="556"/>
        <end position="568"/>
    </location>
</feature>
<gene>
    <name evidence="2" type="ORF">TGAM01_v203775</name>
</gene>
<proteinExistence type="predicted"/>
<dbReference type="GeneID" id="29983998"/>
<reference evidence="2 3" key="1">
    <citation type="journal article" date="2016" name="Genome Announc.">
        <title>Draft Whole-Genome Sequence of Trichoderma gamsii T6085, a Promising Biocontrol Agent of Fusarium Head Blight on Wheat.</title>
        <authorList>
            <person name="Baroncelli R."/>
            <person name="Zapparata A."/>
            <person name="Piaggeschi G."/>
            <person name="Sarrocco S."/>
            <person name="Vannacci G."/>
        </authorList>
    </citation>
    <scope>NUCLEOTIDE SEQUENCE [LARGE SCALE GENOMIC DNA]</scope>
    <source>
        <strain evidence="2 3">T6085</strain>
    </source>
</reference>
<protein>
    <submittedName>
        <fullName evidence="2">Uncharacterized protein</fullName>
    </submittedName>
</protein>
<dbReference type="EMBL" id="JPDN02000010">
    <property type="protein sequence ID" value="PON27394.1"/>
    <property type="molecule type" value="Genomic_DNA"/>
</dbReference>
<evidence type="ECO:0000313" key="2">
    <source>
        <dbReference type="EMBL" id="PON27394.1"/>
    </source>
</evidence>
<keyword evidence="3" id="KW-1185">Reference proteome</keyword>
<dbReference type="STRING" id="398673.A0A2P4ZSX2"/>
<feature type="region of interest" description="Disordered" evidence="1">
    <location>
        <begin position="708"/>
        <end position="727"/>
    </location>
</feature>